<reference evidence="3" key="1">
    <citation type="submission" date="2016-10" db="EMBL/GenBank/DDBJ databases">
        <authorList>
            <person name="Varghese N."/>
            <person name="Submissions S."/>
        </authorList>
    </citation>
    <scope>NUCLEOTIDE SEQUENCE [LARGE SCALE GENOMIC DNA]</scope>
    <source>
        <strain evidence="3">DSM 43161</strain>
    </source>
</reference>
<dbReference type="RefSeq" id="WP_280140671.1">
    <property type="nucleotide sequence ID" value="NZ_FOWE01000001.1"/>
</dbReference>
<name>A0A1I5CP10_9ACTN</name>
<evidence type="ECO:0000313" key="2">
    <source>
        <dbReference type="EMBL" id="SFN88642.1"/>
    </source>
</evidence>
<sequence length="41" mass="4491">MTRFLPTIEAETADDEHGDTLAPEPSTTGRHRSQALERVPG</sequence>
<organism evidence="2 3">
    <name type="scientific">Geodermatophilus obscurus</name>
    <dbReference type="NCBI Taxonomy" id="1861"/>
    <lineage>
        <taxon>Bacteria</taxon>
        <taxon>Bacillati</taxon>
        <taxon>Actinomycetota</taxon>
        <taxon>Actinomycetes</taxon>
        <taxon>Geodermatophilales</taxon>
        <taxon>Geodermatophilaceae</taxon>
        <taxon>Geodermatophilus</taxon>
    </lineage>
</organism>
<keyword evidence="3" id="KW-1185">Reference proteome</keyword>
<dbReference type="AlphaFoldDB" id="A0A1I5CP10"/>
<dbReference type="EMBL" id="FOWE01000001">
    <property type="protein sequence ID" value="SFN88642.1"/>
    <property type="molecule type" value="Genomic_DNA"/>
</dbReference>
<gene>
    <name evidence="2" type="ORF">SAMN05660359_00434</name>
</gene>
<evidence type="ECO:0000256" key="1">
    <source>
        <dbReference type="SAM" id="MobiDB-lite"/>
    </source>
</evidence>
<proteinExistence type="predicted"/>
<accession>A0A1I5CP10</accession>
<feature type="region of interest" description="Disordered" evidence="1">
    <location>
        <begin position="1"/>
        <end position="41"/>
    </location>
</feature>
<protein>
    <submittedName>
        <fullName evidence="2">Uncharacterized protein</fullName>
    </submittedName>
</protein>
<evidence type="ECO:0000313" key="3">
    <source>
        <dbReference type="Proteomes" id="UP000183642"/>
    </source>
</evidence>
<dbReference type="Proteomes" id="UP000183642">
    <property type="component" value="Unassembled WGS sequence"/>
</dbReference>